<protein>
    <submittedName>
        <fullName evidence="11">Variant surface glycoprotein</fullName>
    </submittedName>
</protein>
<dbReference type="Pfam" id="PF00913">
    <property type="entry name" value="Trypan_glycop"/>
    <property type="match status" value="1"/>
</dbReference>
<organism evidence="11">
    <name type="scientific">Trypanosoma brucei</name>
    <dbReference type="NCBI Taxonomy" id="5691"/>
    <lineage>
        <taxon>Eukaryota</taxon>
        <taxon>Discoba</taxon>
        <taxon>Euglenozoa</taxon>
        <taxon>Kinetoplastea</taxon>
        <taxon>Metakinetoplastina</taxon>
        <taxon>Trypanosomatida</taxon>
        <taxon>Trypanosomatidae</taxon>
        <taxon>Trypanosoma</taxon>
    </lineage>
</organism>
<dbReference type="GO" id="GO:0042783">
    <property type="term" value="P:symbiont-mediated evasion of host immune response"/>
    <property type="evidence" value="ECO:0007669"/>
    <property type="project" value="InterPro"/>
</dbReference>
<reference evidence="11" key="1">
    <citation type="submission" date="2016-12" db="EMBL/GenBank/DDBJ databases">
        <title>Trypanosoma brucei Minichromosomal Variant Surface Glycoprotein (VSG) Repertoire.</title>
        <authorList>
            <person name="Cross G.A."/>
            <person name="Mugnier M.R."/>
        </authorList>
    </citation>
    <scope>NUCLEOTIDE SEQUENCE</scope>
    <source>
        <strain evidence="11">Tb927.100.32</strain>
    </source>
</reference>
<keyword evidence="3" id="KW-1003">Cell membrane</keyword>
<feature type="domain" description="Trypanosome variant surface glycoprotein C-terminal" evidence="10">
    <location>
        <begin position="415"/>
        <end position="533"/>
    </location>
</feature>
<keyword evidence="6" id="KW-0325">Glycoprotein</keyword>
<dbReference type="GO" id="GO:0098552">
    <property type="term" value="C:side of membrane"/>
    <property type="evidence" value="ECO:0007669"/>
    <property type="project" value="UniProtKB-KW"/>
</dbReference>
<accession>A0A1V0G0B1</accession>
<feature type="signal peptide" evidence="8">
    <location>
        <begin position="1"/>
        <end position="23"/>
    </location>
</feature>
<feature type="chain" id="PRO_5013273635" evidence="8">
    <location>
        <begin position="24"/>
        <end position="534"/>
    </location>
</feature>
<evidence type="ECO:0000256" key="5">
    <source>
        <dbReference type="ARBA" id="ARBA00023136"/>
    </source>
</evidence>
<keyword evidence="4" id="KW-0336">GPI-anchor</keyword>
<dbReference type="Gene3D" id="3.90.150.10">
    <property type="entry name" value="Variant Surface Glycoprotein, subunit A domain 1"/>
    <property type="match status" value="1"/>
</dbReference>
<evidence type="ECO:0000256" key="1">
    <source>
        <dbReference type="ARBA" id="ARBA00002523"/>
    </source>
</evidence>
<keyword evidence="8" id="KW-0732">Signal</keyword>
<dbReference type="AlphaFoldDB" id="A0A1V0G0B1"/>
<dbReference type="InterPro" id="IPR019609">
    <property type="entry name" value="Variant_surf_glycoprt_trypan_C"/>
</dbReference>
<evidence type="ECO:0000256" key="3">
    <source>
        <dbReference type="ARBA" id="ARBA00022475"/>
    </source>
</evidence>
<dbReference type="VEuPathDB" id="TriTrypDB:Tb11.v5.0786"/>
<dbReference type="Pfam" id="PF10659">
    <property type="entry name" value="Trypan_glycop_C"/>
    <property type="match status" value="1"/>
</dbReference>
<evidence type="ECO:0000256" key="6">
    <source>
        <dbReference type="ARBA" id="ARBA00023180"/>
    </source>
</evidence>
<dbReference type="SUPFAM" id="SSF58087">
    <property type="entry name" value="Variant surface glycoprotein (N-terminal domain)"/>
    <property type="match status" value="1"/>
</dbReference>
<dbReference type="Gene3D" id="1.10.470.10">
    <property type="entry name" value="Variant Surface Glycoprotein, subunit A, domain 2"/>
    <property type="match status" value="1"/>
</dbReference>
<evidence type="ECO:0000256" key="7">
    <source>
        <dbReference type="ARBA" id="ARBA00023288"/>
    </source>
</evidence>
<evidence type="ECO:0000256" key="2">
    <source>
        <dbReference type="ARBA" id="ARBA00004609"/>
    </source>
</evidence>
<evidence type="ECO:0000259" key="10">
    <source>
        <dbReference type="Pfam" id="PF10659"/>
    </source>
</evidence>
<keyword evidence="7" id="KW-0449">Lipoprotein</keyword>
<comment type="function">
    <text evidence="1">VSG forms a coat on the surface of the parasite. The trypanosome evades the immune response of the host by expressing a series of antigenically distinct VSGs from an estimated 1000 VSG genes.</text>
</comment>
<dbReference type="EMBL" id="KY404810">
    <property type="protein sequence ID" value="ARB51418.1"/>
    <property type="molecule type" value="Genomic_DNA"/>
</dbReference>
<feature type="domain" description="Trypanosome variant surface glycoprotein A-type N-terminal" evidence="9">
    <location>
        <begin position="12"/>
        <end position="385"/>
    </location>
</feature>
<dbReference type="GO" id="GO:0005886">
    <property type="term" value="C:plasma membrane"/>
    <property type="evidence" value="ECO:0007669"/>
    <property type="project" value="UniProtKB-SubCell"/>
</dbReference>
<sequence>MEARCIVTVISILAISIIPPAQPADGGALLKGQWSPLAKLSEALAKVPARATKLLSDRSAHINKLIKLKLQADLYLETDKSNTTQKLWLPITEAIAAEISDLASTIAQKETEAIKVVTTTEFLRGHIAEFFTVALGAFGNTNVGCITTVDNGDATGAVVTKLSDSQTGIPATDLANLNGGEAELDGITGNGFTGLKTTTGISNNGMSDDANCVLFKASTNGVTSTAPIAQTLYFAAGYFGRAATAAATTEADATDFSTSGAGTKNSKLKLYKAAYDEITKMLPGTKFKGTILDPKNIASLKANRHFKAAVKRVLLAKDDAYTPADDENINNKIDAIYKTDNTEFLKLFWDKLKEQKIPKAAAGVEDTNIDALTTLTELNRAISYYRGKTQADLEAKVRELQNKETKSAEDKDKECKKIEKAELCKEKQPKCEWKNKDATEGPHCQLNETNVAKQATQTGSTGEQTSKCTGLDSKDKCEAVQGTPAPGKKSVCGWITYEDDKGTLEKPYCRDSSFLLTKKFALSVVSAAFVALLF</sequence>
<evidence type="ECO:0000259" key="9">
    <source>
        <dbReference type="Pfam" id="PF00913"/>
    </source>
</evidence>
<name>A0A1V0G0B1_9TRYP</name>
<dbReference type="VEuPathDB" id="TriTrypDB:Tb427_000343300"/>
<dbReference type="InterPro" id="IPR001812">
    <property type="entry name" value="Trypano_VSG_A_N_dom"/>
</dbReference>
<comment type="subcellular location">
    <subcellularLocation>
        <location evidence="2">Cell membrane</location>
        <topology evidence="2">Lipid-anchor</topology>
        <topology evidence="2">GPI-anchor</topology>
    </subcellularLocation>
</comment>
<evidence type="ECO:0000256" key="4">
    <source>
        <dbReference type="ARBA" id="ARBA00022622"/>
    </source>
</evidence>
<keyword evidence="5" id="KW-0472">Membrane</keyword>
<evidence type="ECO:0000256" key="8">
    <source>
        <dbReference type="SAM" id="SignalP"/>
    </source>
</evidence>
<proteinExistence type="predicted"/>
<evidence type="ECO:0000313" key="11">
    <source>
        <dbReference type="EMBL" id="ARB51418.1"/>
    </source>
</evidence>